<proteinExistence type="predicted"/>
<evidence type="ECO:0000256" key="1">
    <source>
        <dbReference type="SAM" id="Coils"/>
    </source>
</evidence>
<accession>A0AAF3FKA0</accession>
<reference evidence="4" key="1">
    <citation type="submission" date="2024-02" db="UniProtKB">
        <authorList>
            <consortium name="WormBaseParasite"/>
        </authorList>
    </citation>
    <scope>IDENTIFICATION</scope>
</reference>
<feature type="compositionally biased region" description="Polar residues" evidence="2">
    <location>
        <begin position="314"/>
        <end position="338"/>
    </location>
</feature>
<dbReference type="AlphaFoldDB" id="A0AAF3FKA0"/>
<protein>
    <submittedName>
        <fullName evidence="4">Uncharacterized protein</fullName>
    </submittedName>
</protein>
<feature type="compositionally biased region" description="Pro residues" evidence="2">
    <location>
        <begin position="286"/>
        <end position="296"/>
    </location>
</feature>
<feature type="region of interest" description="Disordered" evidence="2">
    <location>
        <begin position="275"/>
        <end position="345"/>
    </location>
</feature>
<organism evidence="3 4">
    <name type="scientific">Mesorhabditis belari</name>
    <dbReference type="NCBI Taxonomy" id="2138241"/>
    <lineage>
        <taxon>Eukaryota</taxon>
        <taxon>Metazoa</taxon>
        <taxon>Ecdysozoa</taxon>
        <taxon>Nematoda</taxon>
        <taxon>Chromadorea</taxon>
        <taxon>Rhabditida</taxon>
        <taxon>Rhabditina</taxon>
        <taxon>Rhabditomorpha</taxon>
        <taxon>Rhabditoidea</taxon>
        <taxon>Rhabditidae</taxon>
        <taxon>Mesorhabditinae</taxon>
        <taxon>Mesorhabditis</taxon>
    </lineage>
</organism>
<dbReference type="WBParaSite" id="MBELARI_LOCUS7167">
    <property type="protein sequence ID" value="MBELARI_LOCUS7167"/>
    <property type="gene ID" value="MBELARI_LOCUS7167"/>
</dbReference>
<keyword evidence="1" id="KW-0175">Coiled coil</keyword>
<evidence type="ECO:0000313" key="3">
    <source>
        <dbReference type="Proteomes" id="UP000887575"/>
    </source>
</evidence>
<dbReference type="Proteomes" id="UP000887575">
    <property type="component" value="Unassembled WGS sequence"/>
</dbReference>
<feature type="coiled-coil region" evidence="1">
    <location>
        <begin position="70"/>
        <end position="131"/>
    </location>
</feature>
<name>A0AAF3FKA0_9BILA</name>
<evidence type="ECO:0000256" key="2">
    <source>
        <dbReference type="SAM" id="MobiDB-lite"/>
    </source>
</evidence>
<evidence type="ECO:0000313" key="4">
    <source>
        <dbReference type="WBParaSite" id="MBELARI_LOCUS7167"/>
    </source>
</evidence>
<sequence>MDIDENSVIDPSTVPIIPTIPVHKRPKPIPMVLPKHEGKTIPLHWRPLVVPDATRKAILRHIAFKNAQFKDKVEKTEQRKRRKIEIQQEKIEAAKELVVIYKELSEANEKLEKLDQEKHETFLKLKDALKNEAELKKASTSTPITPITPKAPVISNDPRIAAGIISESVVQQMTSTAFLQSPAGSTSSHDSGDSKMDVAKLGSHVGTIPASQALLSPSIQQQLHALSQSSSPQTQQLLGLLGNQQRQTAAQQAITTQAQLVAAAQAQHVNQMYLTQQRSQGQQKSPMPPPPPPPRQPQGGNPSFTAPHGRPRGNSGSSKNRQTFNPAIGQNPSRSGYTPSPAVESATSAYLKNQMAASSMLTKGFNAWKG</sequence>
<keyword evidence="3" id="KW-1185">Reference proteome</keyword>